<evidence type="ECO:0000259" key="2">
    <source>
        <dbReference type="Pfam" id="PF17680"/>
    </source>
</evidence>
<accession>A0ABU8C340</accession>
<name>A0ABU8C340_9GAMM</name>
<dbReference type="Proteomes" id="UP001375382">
    <property type="component" value="Unassembled WGS sequence"/>
</dbReference>
<reference evidence="3 4" key="1">
    <citation type="journal article" date="2023" name="Ecotoxicol. Environ. Saf.">
        <title>Mercury remediation potential of mercury-resistant strain Rheinheimera metallidurans sp. nov. isolated from a municipal waste dumping site.</title>
        <authorList>
            <person name="Yadav V."/>
            <person name="Manjhi A."/>
            <person name="Vadakedath N."/>
        </authorList>
    </citation>
    <scope>NUCLEOTIDE SEQUENCE [LARGE SCALE GENOMIC DNA]</scope>
    <source>
        <strain evidence="3 4">E-49</strain>
    </source>
</reference>
<protein>
    <submittedName>
        <fullName evidence="3">FlgO family outer membrane protein</fullName>
    </submittedName>
</protein>
<keyword evidence="4" id="KW-1185">Reference proteome</keyword>
<proteinExistence type="predicted"/>
<evidence type="ECO:0000313" key="3">
    <source>
        <dbReference type="EMBL" id="MEH8015952.1"/>
    </source>
</evidence>
<dbReference type="RefSeq" id="WP_335734368.1">
    <property type="nucleotide sequence ID" value="NZ_JALAAR010000001.1"/>
</dbReference>
<gene>
    <name evidence="3" type="ORF">MN202_01790</name>
</gene>
<dbReference type="Pfam" id="PF17680">
    <property type="entry name" value="FlgO"/>
    <property type="match status" value="1"/>
</dbReference>
<sequence>MKQLIPTLVLLLCGCVQQGPANNVRLTGEPPAERSQRVEQQQGLGHSAPDQFYRQQPITTVNEYSRNIVHELMQQHQALDDNAMVAVTDLSYTDSTLDQGSLFGHHFSEAMIYDLHRFGVPVLDYKATDYIRVTPDGDFVLSRNFEELKAELPIKYVITGTMTMHQQGLLVNARLIQIDTKRVISAARTFVPNHIVRALQQWQQQQTLRLKQG</sequence>
<dbReference type="InterPro" id="IPR041215">
    <property type="entry name" value="FlgO_dom"/>
</dbReference>
<evidence type="ECO:0000256" key="1">
    <source>
        <dbReference type="SAM" id="MobiDB-lite"/>
    </source>
</evidence>
<feature type="region of interest" description="Disordered" evidence="1">
    <location>
        <begin position="24"/>
        <end position="52"/>
    </location>
</feature>
<organism evidence="3 4">
    <name type="scientific">Rheinheimera muenzenbergensis</name>
    <dbReference type="NCBI Taxonomy" id="1193628"/>
    <lineage>
        <taxon>Bacteria</taxon>
        <taxon>Pseudomonadati</taxon>
        <taxon>Pseudomonadota</taxon>
        <taxon>Gammaproteobacteria</taxon>
        <taxon>Chromatiales</taxon>
        <taxon>Chromatiaceae</taxon>
        <taxon>Rheinheimera</taxon>
    </lineage>
</organism>
<dbReference type="PROSITE" id="PS51257">
    <property type="entry name" value="PROKAR_LIPOPROTEIN"/>
    <property type="match status" value="1"/>
</dbReference>
<comment type="caution">
    <text evidence="3">The sequence shown here is derived from an EMBL/GenBank/DDBJ whole genome shotgun (WGS) entry which is preliminary data.</text>
</comment>
<feature type="domain" description="FlgO" evidence="2">
    <location>
        <begin position="67"/>
        <end position="194"/>
    </location>
</feature>
<evidence type="ECO:0000313" key="4">
    <source>
        <dbReference type="Proteomes" id="UP001375382"/>
    </source>
</evidence>
<dbReference type="EMBL" id="JALAAR010000001">
    <property type="protein sequence ID" value="MEH8015952.1"/>
    <property type="molecule type" value="Genomic_DNA"/>
</dbReference>